<gene>
    <name evidence="8" type="primary">hemC</name>
    <name evidence="11" type="ordered locus">Fraau_3251</name>
</gene>
<evidence type="ECO:0000256" key="7">
    <source>
        <dbReference type="ARBA" id="ARBA00048169"/>
    </source>
</evidence>
<evidence type="ECO:0000256" key="5">
    <source>
        <dbReference type="ARBA" id="ARBA00022679"/>
    </source>
</evidence>
<dbReference type="CDD" id="cd13646">
    <property type="entry name" value="PBP2_EcHMBS_like"/>
    <property type="match status" value="1"/>
</dbReference>
<comment type="similarity">
    <text evidence="3 8">Belongs to the HMBS family.</text>
</comment>
<dbReference type="InterPro" id="IPR000860">
    <property type="entry name" value="HemC"/>
</dbReference>
<dbReference type="GO" id="GO:0005737">
    <property type="term" value="C:cytoplasm"/>
    <property type="evidence" value="ECO:0007669"/>
    <property type="project" value="UniProtKB-UniRule"/>
</dbReference>
<dbReference type="Gene3D" id="3.40.190.10">
    <property type="entry name" value="Periplasmic binding protein-like II"/>
    <property type="match status" value="2"/>
</dbReference>
<dbReference type="STRING" id="767434.Fraau_3251"/>
<dbReference type="InterPro" id="IPR036803">
    <property type="entry name" value="Porphobilinogen_deaminase_C_sf"/>
</dbReference>
<evidence type="ECO:0000259" key="10">
    <source>
        <dbReference type="Pfam" id="PF03900"/>
    </source>
</evidence>
<dbReference type="GO" id="GO:0006782">
    <property type="term" value="P:protoporphyrinogen IX biosynthetic process"/>
    <property type="evidence" value="ECO:0007669"/>
    <property type="project" value="UniProtKB-UniRule"/>
</dbReference>
<comment type="pathway">
    <text evidence="2 8">Porphyrin-containing compound metabolism; protoporphyrin-IX biosynthesis; coproporphyrinogen-III from 5-aminolevulinate: step 2/4.</text>
</comment>
<evidence type="ECO:0000259" key="9">
    <source>
        <dbReference type="Pfam" id="PF01379"/>
    </source>
</evidence>
<dbReference type="SUPFAM" id="SSF54782">
    <property type="entry name" value="Porphobilinogen deaminase (hydroxymethylbilane synthase), C-terminal domain"/>
    <property type="match status" value="1"/>
</dbReference>
<dbReference type="NCBIfam" id="TIGR00212">
    <property type="entry name" value="hemC"/>
    <property type="match status" value="1"/>
</dbReference>
<dbReference type="KEGG" id="fau:Fraau_3251"/>
<reference evidence="11" key="1">
    <citation type="submission" date="2012-02" db="EMBL/GenBank/DDBJ databases">
        <title>The complete genome of Frateuria aurantia DSM 6220.</title>
        <authorList>
            <consortium name="US DOE Joint Genome Institute (JGI-PGF)"/>
            <person name="Lucas S."/>
            <person name="Copeland A."/>
            <person name="Lapidus A."/>
            <person name="Glavina del Rio T."/>
            <person name="Dalin E."/>
            <person name="Tice H."/>
            <person name="Bruce D."/>
            <person name="Goodwin L."/>
            <person name="Pitluck S."/>
            <person name="Peters L."/>
            <person name="Ovchinnikova G."/>
            <person name="Teshima H."/>
            <person name="Kyrpides N."/>
            <person name="Mavromatis K."/>
            <person name="Ivanova N."/>
            <person name="Brettin T."/>
            <person name="Detter J.C."/>
            <person name="Han C."/>
            <person name="Larimer F."/>
            <person name="Land M."/>
            <person name="Hauser L."/>
            <person name="Markowitz V."/>
            <person name="Cheng J.-F."/>
            <person name="Hugenholtz P."/>
            <person name="Woyke T."/>
            <person name="Wu D."/>
            <person name="Brambilla E."/>
            <person name="Klenk H.-P."/>
            <person name="Eisen J.A."/>
        </authorList>
    </citation>
    <scope>NUCLEOTIDE SEQUENCE</scope>
    <source>
        <strain evidence="11">DSM 6220</strain>
    </source>
</reference>
<dbReference type="EC" id="2.5.1.61" evidence="8"/>
<dbReference type="EMBL" id="CP003350">
    <property type="protein sequence ID" value="AFC87574.1"/>
    <property type="molecule type" value="Genomic_DNA"/>
</dbReference>
<sequence>MRDNTAATASTIQADPARSLSSLKDIMTIPKLLRIATRKSLLALWQAEHVAALLRERYPQTQVELVPLSTRGDEILDRSLAAIGGKGLFLKELEVAMLEGRADLAVHSLKDMPVELDPGFALAAVLPRADAADAFVSFHHASLQALPQGARVGTSSLRRQALLRSLRPDLQINDLRGNVITRLAKLEEGQYDAIILACAGLERLELGQHIRQRLHAPDWLPAPGQAAIGIEALSAADDVLAGLAALDDAPTRRQVTAERAMNQALGGSCSVPVGAWCEQIDADWLVLSGLVGDIAGGQLIQASQHGEAAQPEVLGRAVAEQLLAQGAAAFLS</sequence>
<evidence type="ECO:0000256" key="4">
    <source>
        <dbReference type="ARBA" id="ARBA00011245"/>
    </source>
</evidence>
<evidence type="ECO:0000256" key="1">
    <source>
        <dbReference type="ARBA" id="ARBA00002869"/>
    </source>
</evidence>
<dbReference type="UniPathway" id="UPA00251">
    <property type="reaction ID" value="UER00319"/>
</dbReference>
<name>H8L266_FRAAD</name>
<comment type="miscellaneous">
    <text evidence="8">The porphobilinogen subunits are added to the dipyrromethane group.</text>
</comment>
<dbReference type="Proteomes" id="UP000005234">
    <property type="component" value="Chromosome"/>
</dbReference>
<protein>
    <recommendedName>
        <fullName evidence="8">Porphobilinogen deaminase</fullName>
        <shortName evidence="8">PBG</shortName>
        <ecNumber evidence="8">2.5.1.61</ecNumber>
    </recommendedName>
    <alternativeName>
        <fullName evidence="8">Hydroxymethylbilane synthase</fullName>
        <shortName evidence="8">HMBS</shortName>
    </alternativeName>
    <alternativeName>
        <fullName evidence="8">Pre-uroporphyrinogen synthase</fullName>
    </alternativeName>
</protein>
<feature type="domain" description="Porphobilinogen deaminase C-terminal" evidence="10">
    <location>
        <begin position="254"/>
        <end position="323"/>
    </location>
</feature>
<dbReference type="FunFam" id="3.40.190.10:FF:000004">
    <property type="entry name" value="Porphobilinogen deaminase"/>
    <property type="match status" value="1"/>
</dbReference>
<dbReference type="HOGENOM" id="CLU_019704_0_2_6"/>
<evidence type="ECO:0000313" key="11">
    <source>
        <dbReference type="EMBL" id="AFC87574.1"/>
    </source>
</evidence>
<dbReference type="InterPro" id="IPR022417">
    <property type="entry name" value="Porphobilin_deaminase_N"/>
</dbReference>
<proteinExistence type="inferred from homology"/>
<dbReference type="SUPFAM" id="SSF53850">
    <property type="entry name" value="Periplasmic binding protein-like II"/>
    <property type="match status" value="1"/>
</dbReference>
<dbReference type="GO" id="GO:0004418">
    <property type="term" value="F:hydroxymethylbilane synthase activity"/>
    <property type="evidence" value="ECO:0007669"/>
    <property type="project" value="UniProtKB-UniRule"/>
</dbReference>
<dbReference type="PROSITE" id="PS00533">
    <property type="entry name" value="PORPHOBILINOGEN_DEAM"/>
    <property type="match status" value="1"/>
</dbReference>
<feature type="domain" description="Porphobilinogen deaminase N-terminal" evidence="9">
    <location>
        <begin position="33"/>
        <end position="238"/>
    </location>
</feature>
<evidence type="ECO:0000256" key="8">
    <source>
        <dbReference type="HAMAP-Rule" id="MF_00260"/>
    </source>
</evidence>
<dbReference type="Pfam" id="PF01379">
    <property type="entry name" value="Porphobil_deam"/>
    <property type="match status" value="1"/>
</dbReference>
<organism evidence="11 12">
    <name type="scientific">Frateuria aurantia (strain ATCC 33424 / DSM 6220 / KCTC 2777 / LMG 1558 / NBRC 3245 / NCIMB 13370)</name>
    <name type="common">Acetobacter aurantius</name>
    <dbReference type="NCBI Taxonomy" id="767434"/>
    <lineage>
        <taxon>Bacteria</taxon>
        <taxon>Pseudomonadati</taxon>
        <taxon>Pseudomonadota</taxon>
        <taxon>Gammaproteobacteria</taxon>
        <taxon>Lysobacterales</taxon>
        <taxon>Rhodanobacteraceae</taxon>
        <taxon>Frateuria</taxon>
    </lineage>
</organism>
<dbReference type="HAMAP" id="MF_00260">
    <property type="entry name" value="Porphobil_deam"/>
    <property type="match status" value="1"/>
</dbReference>
<dbReference type="InterPro" id="IPR022419">
    <property type="entry name" value="Porphobilin_deaminase_cofac_BS"/>
</dbReference>
<accession>H8L266</accession>
<dbReference type="FunFam" id="3.40.190.10:FF:000005">
    <property type="entry name" value="Porphobilinogen deaminase"/>
    <property type="match status" value="1"/>
</dbReference>
<keyword evidence="5 8" id="KW-0808">Transferase</keyword>
<comment type="function">
    <text evidence="1 8">Tetrapolymerization of the monopyrrole PBG into the hydroxymethylbilane pre-uroporphyrinogen in several discrete steps.</text>
</comment>
<comment type="subunit">
    <text evidence="4 8">Monomer.</text>
</comment>
<dbReference type="eggNOG" id="COG0181">
    <property type="taxonomic scope" value="Bacteria"/>
</dbReference>
<dbReference type="PANTHER" id="PTHR11557:SF0">
    <property type="entry name" value="PORPHOBILINOGEN DEAMINASE"/>
    <property type="match status" value="1"/>
</dbReference>
<comment type="catalytic activity">
    <reaction evidence="7 8">
        <text>4 porphobilinogen + H2O = hydroxymethylbilane + 4 NH4(+)</text>
        <dbReference type="Rhea" id="RHEA:13185"/>
        <dbReference type="ChEBI" id="CHEBI:15377"/>
        <dbReference type="ChEBI" id="CHEBI:28938"/>
        <dbReference type="ChEBI" id="CHEBI:57845"/>
        <dbReference type="ChEBI" id="CHEBI:58126"/>
        <dbReference type="EC" id="2.5.1.61"/>
    </reaction>
</comment>
<comment type="cofactor">
    <cofactor evidence="8">
        <name>dipyrromethane</name>
        <dbReference type="ChEBI" id="CHEBI:60342"/>
    </cofactor>
    <text evidence="8">Binds 1 dipyrromethane group covalently.</text>
</comment>
<feature type="modified residue" description="S-(dipyrrolylmethanemethyl)cysteine" evidence="8">
    <location>
        <position position="269"/>
    </location>
</feature>
<keyword evidence="12" id="KW-1185">Reference proteome</keyword>
<dbReference type="PANTHER" id="PTHR11557">
    <property type="entry name" value="PORPHOBILINOGEN DEAMINASE"/>
    <property type="match status" value="1"/>
</dbReference>
<dbReference type="PIRSF" id="PIRSF001438">
    <property type="entry name" value="4pyrrol_synth_OHMeBilane_synth"/>
    <property type="match status" value="1"/>
</dbReference>
<dbReference type="InterPro" id="IPR022418">
    <property type="entry name" value="Porphobilinogen_deaminase_C"/>
</dbReference>
<dbReference type="Pfam" id="PF03900">
    <property type="entry name" value="Porphobil_deamC"/>
    <property type="match status" value="1"/>
</dbReference>
<evidence type="ECO:0000256" key="3">
    <source>
        <dbReference type="ARBA" id="ARBA00005638"/>
    </source>
</evidence>
<keyword evidence="6 8" id="KW-0627">Porphyrin biosynthesis</keyword>
<dbReference type="Gene3D" id="3.30.160.40">
    <property type="entry name" value="Porphobilinogen deaminase, C-terminal domain"/>
    <property type="match status" value="1"/>
</dbReference>
<evidence type="ECO:0000313" key="12">
    <source>
        <dbReference type="Proteomes" id="UP000005234"/>
    </source>
</evidence>
<evidence type="ECO:0000256" key="2">
    <source>
        <dbReference type="ARBA" id="ARBA00004735"/>
    </source>
</evidence>
<evidence type="ECO:0000256" key="6">
    <source>
        <dbReference type="ARBA" id="ARBA00023244"/>
    </source>
</evidence>
<dbReference type="PRINTS" id="PR00151">
    <property type="entry name" value="PORPHBDMNASE"/>
</dbReference>
<dbReference type="AlphaFoldDB" id="H8L266"/>